<dbReference type="Pfam" id="PF18962">
    <property type="entry name" value="Por_Secre_tail"/>
    <property type="match status" value="1"/>
</dbReference>
<dbReference type="InterPro" id="IPR026444">
    <property type="entry name" value="Secre_tail"/>
</dbReference>
<feature type="chain" id="PRO_5015676288" description="Secretion system C-terminal sorting domain-containing protein" evidence="2">
    <location>
        <begin position="20"/>
        <end position="355"/>
    </location>
</feature>
<organism evidence="4 5">
    <name type="scientific">Flavobacterium magnum</name>
    <dbReference type="NCBI Taxonomy" id="2162713"/>
    <lineage>
        <taxon>Bacteria</taxon>
        <taxon>Pseudomonadati</taxon>
        <taxon>Bacteroidota</taxon>
        <taxon>Flavobacteriia</taxon>
        <taxon>Flavobacteriales</taxon>
        <taxon>Flavobacteriaceae</taxon>
        <taxon>Flavobacterium</taxon>
    </lineage>
</organism>
<gene>
    <name evidence="4" type="ORF">HYN48_07205</name>
</gene>
<dbReference type="NCBIfam" id="TIGR04183">
    <property type="entry name" value="Por_Secre_tail"/>
    <property type="match status" value="1"/>
</dbReference>
<dbReference type="EMBL" id="CP028811">
    <property type="protein sequence ID" value="AWA29880.1"/>
    <property type="molecule type" value="Genomic_DNA"/>
</dbReference>
<dbReference type="RefSeq" id="WP_108370464.1">
    <property type="nucleotide sequence ID" value="NZ_CP028811.1"/>
</dbReference>
<protein>
    <recommendedName>
        <fullName evidence="3">Secretion system C-terminal sorting domain-containing protein</fullName>
    </recommendedName>
</protein>
<evidence type="ECO:0000313" key="4">
    <source>
        <dbReference type="EMBL" id="AWA29880.1"/>
    </source>
</evidence>
<accession>A0A2S0RF15</accession>
<dbReference type="OrthoDB" id="1467228at2"/>
<dbReference type="AlphaFoldDB" id="A0A2S0RF15"/>
<name>A0A2S0RF15_9FLAO</name>
<dbReference type="Proteomes" id="UP000244193">
    <property type="component" value="Chromosome"/>
</dbReference>
<dbReference type="KEGG" id="fmg:HYN48_07205"/>
<keyword evidence="5" id="KW-1185">Reference proteome</keyword>
<sequence>MKKILLLAALFFIPGAVVAQTLNPGDIVVIGYAADTGTATVAYNEFSWVPLVNLPAGTKIYFTDAGYNTVDSDFMGSGLSDEILLRYIVPAGGISAGTVMTVTEEMLPSGYTAISSSKFGNDFNGMITLPNAGDQITVFQSTDDETTPATFGNTDFSAIFMLTGSSLSFTALAVGKSGISPVSNVDNLTNLAPGLENGVNAVAVGSGPLEADESDNARYQGIASGTREEILASVCNLANWGRYDSAFGNDLAFGTTPNGWTSNGVVAFDVQSLGRYEADQQSFALYPNPVTNDFRIRTGSNAHVDGVFIYDVKGLQVAEFKNPEDIIDVSGLPPGTYFVKLTSGTDTITRKILKE</sequence>
<evidence type="ECO:0000313" key="5">
    <source>
        <dbReference type="Proteomes" id="UP000244193"/>
    </source>
</evidence>
<evidence type="ECO:0000256" key="2">
    <source>
        <dbReference type="SAM" id="SignalP"/>
    </source>
</evidence>
<evidence type="ECO:0000259" key="3">
    <source>
        <dbReference type="Pfam" id="PF18962"/>
    </source>
</evidence>
<reference evidence="4 5" key="1">
    <citation type="submission" date="2018-04" db="EMBL/GenBank/DDBJ databases">
        <title>Genome sequencing of Flavobacterium sp. HYN0048.</title>
        <authorList>
            <person name="Yi H."/>
            <person name="Baek C."/>
        </authorList>
    </citation>
    <scope>NUCLEOTIDE SEQUENCE [LARGE SCALE GENOMIC DNA]</scope>
    <source>
        <strain evidence="4 5">HYN0048</strain>
    </source>
</reference>
<feature type="domain" description="Secretion system C-terminal sorting" evidence="3">
    <location>
        <begin position="285"/>
        <end position="352"/>
    </location>
</feature>
<keyword evidence="1 2" id="KW-0732">Signal</keyword>
<feature type="signal peptide" evidence="2">
    <location>
        <begin position="1"/>
        <end position="19"/>
    </location>
</feature>
<evidence type="ECO:0000256" key="1">
    <source>
        <dbReference type="ARBA" id="ARBA00022729"/>
    </source>
</evidence>
<proteinExistence type="predicted"/>